<keyword evidence="1 4" id="KW-0378">Hydrolase</keyword>
<name>A0A0T7FKB8_NEOGA</name>
<accession>A0A0T7FKB8</accession>
<dbReference type="PANTHER" id="PTHR12304:SF4">
    <property type="entry name" value="URIDINE NUCLEOSIDASE"/>
    <property type="match status" value="1"/>
</dbReference>
<dbReference type="PANTHER" id="PTHR12304">
    <property type="entry name" value="INOSINE-URIDINE PREFERRING NUCLEOSIDE HYDROLASE"/>
    <property type="match status" value="1"/>
</dbReference>
<evidence type="ECO:0000256" key="1">
    <source>
        <dbReference type="ARBA" id="ARBA00022801"/>
    </source>
</evidence>
<evidence type="ECO:0000313" key="4">
    <source>
        <dbReference type="EMBL" id="CDZ35455.1"/>
    </source>
</evidence>
<sequence length="349" mass="37522">MLLPGLRIIGLALLCAAFEEPNEEKLMHKVIFDTDPGVDDAMALLFLHRHPEIDLLGVTTVFGNVSLELTTRNAQFLHQEWGISAPIAKGADRTIDPLRSDDRAASVVHGLDGLGNIGLPETIDWPLDPRPAYQFIIDTVRDNPGEVTLIAVGRMTNLALALQADPDFAGLVKEVVVMGGAFDVNGNVTPAAEANIHGDPEAADIIFTTPWKVTIVGLDVTMKTIMTGEYLADMAKSGEKSVQLLSDLSQYYIEFYKSRVGISGMAVHDSTACVYLVRPDLFILRGGPVRVVCGGIADGETIQAPDSGRKFVGTAWDGQPSQWVCTDVRSGEVLEVIRAALVDSRASGA</sequence>
<organism evidence="4 5">
    <name type="scientific">Neorhizobium galegae bv. officinalis</name>
    <dbReference type="NCBI Taxonomy" id="323656"/>
    <lineage>
        <taxon>Bacteria</taxon>
        <taxon>Pseudomonadati</taxon>
        <taxon>Pseudomonadota</taxon>
        <taxon>Alphaproteobacteria</taxon>
        <taxon>Hyphomicrobiales</taxon>
        <taxon>Rhizobiaceae</taxon>
        <taxon>Rhizobium/Agrobacterium group</taxon>
        <taxon>Neorhizobium</taxon>
    </lineage>
</organism>
<dbReference type="InterPro" id="IPR036452">
    <property type="entry name" value="Ribo_hydro-like"/>
</dbReference>
<gene>
    <name evidence="4" type="ORF">NGAL_HAMBI1145_28560</name>
</gene>
<feature type="domain" description="Inosine/uridine-preferring nucleoside hydrolase" evidence="3">
    <location>
        <begin position="30"/>
        <end position="332"/>
    </location>
</feature>
<dbReference type="GO" id="GO:0006152">
    <property type="term" value="P:purine nucleoside catabolic process"/>
    <property type="evidence" value="ECO:0007669"/>
    <property type="project" value="TreeGrafter"/>
</dbReference>
<dbReference type="GO" id="GO:0008477">
    <property type="term" value="F:purine nucleosidase activity"/>
    <property type="evidence" value="ECO:0007669"/>
    <property type="project" value="TreeGrafter"/>
</dbReference>
<dbReference type="EMBL" id="CCRH01000007">
    <property type="protein sequence ID" value="CDZ35455.1"/>
    <property type="molecule type" value="Genomic_DNA"/>
</dbReference>
<dbReference type="CDD" id="cd02650">
    <property type="entry name" value="nuc_hydro_CaPnhB"/>
    <property type="match status" value="1"/>
</dbReference>
<dbReference type="InterPro" id="IPR023186">
    <property type="entry name" value="IUNH"/>
</dbReference>
<evidence type="ECO:0000259" key="3">
    <source>
        <dbReference type="Pfam" id="PF01156"/>
    </source>
</evidence>
<dbReference type="AlphaFoldDB" id="A0A0T7FKB8"/>
<proteinExistence type="predicted"/>
<evidence type="ECO:0000256" key="2">
    <source>
        <dbReference type="ARBA" id="ARBA00023295"/>
    </source>
</evidence>
<dbReference type="Proteomes" id="UP000046176">
    <property type="component" value="Unassembled WGS sequence"/>
</dbReference>
<keyword evidence="2" id="KW-0326">Glycosidase</keyword>
<dbReference type="SUPFAM" id="SSF53590">
    <property type="entry name" value="Nucleoside hydrolase"/>
    <property type="match status" value="1"/>
</dbReference>
<reference evidence="4 5" key="1">
    <citation type="submission" date="2014-08" db="EMBL/GenBank/DDBJ databases">
        <authorList>
            <person name="Chen Y.-H."/>
        </authorList>
    </citation>
    <scope>NUCLEOTIDE SEQUENCE [LARGE SCALE GENOMIC DNA]</scope>
</reference>
<evidence type="ECO:0000313" key="5">
    <source>
        <dbReference type="Proteomes" id="UP000046176"/>
    </source>
</evidence>
<dbReference type="Gene3D" id="3.90.245.10">
    <property type="entry name" value="Ribonucleoside hydrolase-like"/>
    <property type="match status" value="1"/>
</dbReference>
<protein>
    <submittedName>
        <fullName evidence="4">Inosine-uridine preferring nucleoside hydrolase</fullName>
    </submittedName>
</protein>
<dbReference type="InterPro" id="IPR001910">
    <property type="entry name" value="Inosine/uridine_hydrolase_dom"/>
</dbReference>
<dbReference type="Pfam" id="PF01156">
    <property type="entry name" value="IU_nuc_hydro"/>
    <property type="match status" value="1"/>
</dbReference>
<dbReference type="GO" id="GO:0005829">
    <property type="term" value="C:cytosol"/>
    <property type="evidence" value="ECO:0007669"/>
    <property type="project" value="TreeGrafter"/>
</dbReference>